<dbReference type="Proteomes" id="UP000070457">
    <property type="component" value="Unassembled WGS sequence"/>
</dbReference>
<gene>
    <name evidence="2" type="ORF">TR69_WS6001000862</name>
</gene>
<dbReference type="EMBL" id="JYNZ01000003">
    <property type="protein sequence ID" value="KXK26841.1"/>
    <property type="molecule type" value="Genomic_DNA"/>
</dbReference>
<comment type="caution">
    <text evidence="2">The sequence shown here is derived from an EMBL/GenBank/DDBJ whole genome shotgun (WGS) entry which is preliminary data.</text>
</comment>
<evidence type="ECO:0000256" key="1">
    <source>
        <dbReference type="SAM" id="MobiDB-lite"/>
    </source>
</evidence>
<dbReference type="AlphaFoldDB" id="A0A136LYW7"/>
<accession>A0A136LYW7</accession>
<protein>
    <submittedName>
        <fullName evidence="2">Uncharacterized protein</fullName>
    </submittedName>
</protein>
<dbReference type="STRING" id="1617426.TR69_WS6001000862"/>
<reference evidence="2 3" key="1">
    <citation type="submission" date="2015-02" db="EMBL/GenBank/DDBJ databases">
        <title>Improved understanding of the partial-nitritation anammox process through 23 genomes representing the majority of the microbial community.</title>
        <authorList>
            <person name="Speth D.R."/>
            <person name="In T Zandt M."/>
            <person name="Guerrero Cruz S."/>
            <person name="Jetten M.S."/>
            <person name="Dutilh B.E."/>
        </authorList>
    </citation>
    <scope>NUCLEOTIDE SEQUENCE [LARGE SCALE GENOMIC DNA]</scope>
    <source>
        <strain evidence="2">OLB20</strain>
    </source>
</reference>
<evidence type="ECO:0000313" key="2">
    <source>
        <dbReference type="EMBL" id="KXK26841.1"/>
    </source>
</evidence>
<proteinExistence type="predicted"/>
<evidence type="ECO:0000313" key="3">
    <source>
        <dbReference type="Proteomes" id="UP000070457"/>
    </source>
</evidence>
<name>A0A136LYW7_9BACT</name>
<organism evidence="2 3">
    <name type="scientific">candidate division WS6 bacterium OLB20</name>
    <dbReference type="NCBI Taxonomy" id="1617426"/>
    <lineage>
        <taxon>Bacteria</taxon>
        <taxon>Candidatus Dojkabacteria</taxon>
    </lineage>
</organism>
<feature type="compositionally biased region" description="Polar residues" evidence="1">
    <location>
        <begin position="360"/>
        <end position="369"/>
    </location>
</feature>
<sequence length="459" mass="51539">MVCYIDQNLTMHTEIRNTSQLAYFESSTAPEQHRRVLSAIVTNGSASYTEIAEYFLPSSTITVHEDDPFGRITINLPRFGKNGDRTLSDLILGTGNQIMDKRHKDEYRMRKNAFEISQGGFVRMDGHGFIYSIPRSPRSKQGILMEAVQSRNSYDSQFASVLGFHLDHDMHRLASEARTTGGARYLLADISEGGVPLTSVPLRINSGYHAHFDALQPVSSGEFMTDTLRHLVWSEDETERNALTERILALELPLRDFNRTNRRSYIDTRIFGVTGGYAQIGLLRLSRLAGYLGFGTAEIFNLKDRYAAALDYMRVSDGDGHNYLPTSRIAFEAGTGDISCLDRFWDTAFYYHNQTEMQGSTAELQADTSEQAEEPGDPYLSEQIETPDGEVVDEDALGLDYVAARSDKQRQNGASGEHHMKFTVKVVARALQTRTKLLFGEGVDDHVSEEVWRLPLPHA</sequence>
<feature type="region of interest" description="Disordered" evidence="1">
    <location>
        <begin position="360"/>
        <end position="380"/>
    </location>
</feature>